<comment type="cofactor">
    <cofactor evidence="2">
        <name>Mg(2+)</name>
        <dbReference type="ChEBI" id="CHEBI:18420"/>
    </cofactor>
</comment>
<keyword evidence="9" id="KW-0378">Hydrolase</keyword>
<accession>A0A7Y6Q7S2</accession>
<comment type="similarity">
    <text evidence="3">Belongs to the RNase H family.</text>
</comment>
<keyword evidence="8" id="KW-0255">Endonuclease</keyword>
<proteinExistence type="inferred from homology"/>
<evidence type="ECO:0000256" key="10">
    <source>
        <dbReference type="ARBA" id="ARBA00022842"/>
    </source>
</evidence>
<dbReference type="Proteomes" id="UP000520198">
    <property type="component" value="Unassembled WGS sequence"/>
</dbReference>
<dbReference type="InterPro" id="IPR022892">
    <property type="entry name" value="RNaseHI"/>
</dbReference>
<name>A0A7Y6Q7S2_9HYPH</name>
<dbReference type="CDD" id="cd09278">
    <property type="entry name" value="RNase_HI_prokaryote_like"/>
    <property type="match status" value="1"/>
</dbReference>
<dbReference type="InterPro" id="IPR012337">
    <property type="entry name" value="RNaseH-like_sf"/>
</dbReference>
<dbReference type="EC" id="3.1.26.4" evidence="5"/>
<keyword evidence="7" id="KW-0479">Metal-binding</keyword>
<evidence type="ECO:0000256" key="1">
    <source>
        <dbReference type="ARBA" id="ARBA00000077"/>
    </source>
</evidence>
<dbReference type="GO" id="GO:0003676">
    <property type="term" value="F:nucleic acid binding"/>
    <property type="evidence" value="ECO:0007669"/>
    <property type="project" value="InterPro"/>
</dbReference>
<organism evidence="12 13">
    <name type="scientific">Ensifer oleiphilus</name>
    <dbReference type="NCBI Taxonomy" id="2742698"/>
    <lineage>
        <taxon>Bacteria</taxon>
        <taxon>Pseudomonadati</taxon>
        <taxon>Pseudomonadota</taxon>
        <taxon>Alphaproteobacteria</taxon>
        <taxon>Hyphomicrobiales</taxon>
        <taxon>Rhizobiaceae</taxon>
        <taxon>Sinorhizobium/Ensifer group</taxon>
        <taxon>Ensifer</taxon>
    </lineage>
</organism>
<dbReference type="Pfam" id="PF00075">
    <property type="entry name" value="RNase_H"/>
    <property type="match status" value="1"/>
</dbReference>
<dbReference type="PANTHER" id="PTHR10642">
    <property type="entry name" value="RIBONUCLEASE H1"/>
    <property type="match status" value="1"/>
</dbReference>
<evidence type="ECO:0000256" key="4">
    <source>
        <dbReference type="ARBA" id="ARBA00011245"/>
    </source>
</evidence>
<comment type="caution">
    <text evidence="12">The sequence shown here is derived from an EMBL/GenBank/DDBJ whole genome shotgun (WGS) entry which is preliminary data.</text>
</comment>
<evidence type="ECO:0000256" key="6">
    <source>
        <dbReference type="ARBA" id="ARBA00022722"/>
    </source>
</evidence>
<evidence type="ECO:0000256" key="9">
    <source>
        <dbReference type="ARBA" id="ARBA00022801"/>
    </source>
</evidence>
<dbReference type="GO" id="GO:0043137">
    <property type="term" value="P:DNA replication, removal of RNA primer"/>
    <property type="evidence" value="ECO:0007669"/>
    <property type="project" value="TreeGrafter"/>
</dbReference>
<evidence type="ECO:0000256" key="2">
    <source>
        <dbReference type="ARBA" id="ARBA00001946"/>
    </source>
</evidence>
<dbReference type="InterPro" id="IPR036397">
    <property type="entry name" value="RNaseH_sf"/>
</dbReference>
<keyword evidence="6" id="KW-0540">Nuclease</keyword>
<comment type="catalytic activity">
    <reaction evidence="1">
        <text>Endonucleolytic cleavage to 5'-phosphomonoester.</text>
        <dbReference type="EC" id="3.1.26.4"/>
    </reaction>
</comment>
<evidence type="ECO:0000313" key="12">
    <source>
        <dbReference type="EMBL" id="NVD40580.1"/>
    </source>
</evidence>
<evidence type="ECO:0000256" key="8">
    <source>
        <dbReference type="ARBA" id="ARBA00022759"/>
    </source>
</evidence>
<dbReference type="EMBL" id="JABWDU010000003">
    <property type="protein sequence ID" value="NVD40580.1"/>
    <property type="molecule type" value="Genomic_DNA"/>
</dbReference>
<reference evidence="12 13" key="1">
    <citation type="submission" date="2020-06" db="EMBL/GenBank/DDBJ databases">
        <authorList>
            <person name="Grouzdev D.S."/>
        </authorList>
    </citation>
    <scope>NUCLEOTIDE SEQUENCE [LARGE SCALE GENOMIC DNA]</scope>
    <source>
        <strain evidence="12 13">HO-A22</strain>
    </source>
</reference>
<evidence type="ECO:0000259" key="11">
    <source>
        <dbReference type="PROSITE" id="PS50879"/>
    </source>
</evidence>
<dbReference type="Gene3D" id="3.30.420.10">
    <property type="entry name" value="Ribonuclease H-like superfamily/Ribonuclease H"/>
    <property type="match status" value="1"/>
</dbReference>
<dbReference type="PROSITE" id="PS50879">
    <property type="entry name" value="RNASE_H_1"/>
    <property type="match status" value="1"/>
</dbReference>
<dbReference type="PANTHER" id="PTHR10642:SF26">
    <property type="entry name" value="RIBONUCLEASE H1"/>
    <property type="match status" value="1"/>
</dbReference>
<evidence type="ECO:0000256" key="5">
    <source>
        <dbReference type="ARBA" id="ARBA00012180"/>
    </source>
</evidence>
<dbReference type="GO" id="GO:0046872">
    <property type="term" value="F:metal ion binding"/>
    <property type="evidence" value="ECO:0007669"/>
    <property type="project" value="UniProtKB-KW"/>
</dbReference>
<sequence>MNDAFTMLNSHTYAVEAQPSSAGLHVFTDGSYDPRSGEGGWAFVVYHDGAEIASEFGGARRSADNTMELTALLKAALWLNGNAPAERATVWSDCVYAVNGCNSWRQIWKNNGWKKIVPNAKVRSRTIANAELWVAIDLQLSSNPELAVAWCKGHSGLVGNERADRLAAFGRQSARNGAR</sequence>
<keyword evidence="13" id="KW-1185">Reference proteome</keyword>
<dbReference type="GO" id="GO:0004523">
    <property type="term" value="F:RNA-DNA hybrid ribonuclease activity"/>
    <property type="evidence" value="ECO:0007669"/>
    <property type="project" value="UniProtKB-EC"/>
</dbReference>
<dbReference type="AlphaFoldDB" id="A0A7Y6Q7S2"/>
<dbReference type="InterPro" id="IPR002156">
    <property type="entry name" value="RNaseH_domain"/>
</dbReference>
<feature type="domain" description="RNase H type-1" evidence="11">
    <location>
        <begin position="20"/>
        <end position="172"/>
    </location>
</feature>
<dbReference type="SUPFAM" id="SSF53098">
    <property type="entry name" value="Ribonuclease H-like"/>
    <property type="match status" value="1"/>
</dbReference>
<evidence type="ECO:0000256" key="7">
    <source>
        <dbReference type="ARBA" id="ARBA00022723"/>
    </source>
</evidence>
<evidence type="ECO:0000256" key="3">
    <source>
        <dbReference type="ARBA" id="ARBA00005300"/>
    </source>
</evidence>
<evidence type="ECO:0000313" key="13">
    <source>
        <dbReference type="Proteomes" id="UP000520198"/>
    </source>
</evidence>
<gene>
    <name evidence="12" type="ORF">HT585_17055</name>
</gene>
<dbReference type="InterPro" id="IPR050092">
    <property type="entry name" value="RNase_H"/>
</dbReference>
<comment type="subunit">
    <text evidence="4">Monomer.</text>
</comment>
<protein>
    <recommendedName>
        <fullName evidence="5">ribonuclease H</fullName>
        <ecNumber evidence="5">3.1.26.4</ecNumber>
    </recommendedName>
</protein>
<keyword evidence="10" id="KW-0460">Magnesium</keyword>